<sequence length="138" mass="15326">MTMPQLVTDKIILPDQLVTMTLPFWEEEEGLCLQGHIDTGKRVSKATEKRANVKFQLNLVADRWEKVHLRREVAARRKESGCEGAEKHNCAFHRTAAMRTDGRYGGDDTDGGDDAAAWVHADAGMMVKLPPFGESATS</sequence>
<evidence type="ECO:0000313" key="2">
    <source>
        <dbReference type="EnsemblMetazoa" id="ASIC015575-PA"/>
    </source>
</evidence>
<organism evidence="1">
    <name type="scientific">Anopheles sinensis</name>
    <name type="common">Mosquito</name>
    <dbReference type="NCBI Taxonomy" id="74873"/>
    <lineage>
        <taxon>Eukaryota</taxon>
        <taxon>Metazoa</taxon>
        <taxon>Ecdysozoa</taxon>
        <taxon>Arthropoda</taxon>
        <taxon>Hexapoda</taxon>
        <taxon>Insecta</taxon>
        <taxon>Pterygota</taxon>
        <taxon>Neoptera</taxon>
        <taxon>Endopterygota</taxon>
        <taxon>Diptera</taxon>
        <taxon>Nematocera</taxon>
        <taxon>Culicoidea</taxon>
        <taxon>Culicidae</taxon>
        <taxon>Anophelinae</taxon>
        <taxon>Anopheles</taxon>
    </lineage>
</organism>
<dbReference type="VEuPathDB" id="VectorBase:ASIC015575"/>
<keyword evidence="1" id="KW-0378">Hydrolase</keyword>
<dbReference type="AlphaFoldDB" id="A0A084WBL1"/>
<protein>
    <submittedName>
        <fullName evidence="1 2">Restriction endonuclease</fullName>
    </submittedName>
</protein>
<evidence type="ECO:0000313" key="3">
    <source>
        <dbReference type="Proteomes" id="UP000030765"/>
    </source>
</evidence>
<evidence type="ECO:0000313" key="1">
    <source>
        <dbReference type="EMBL" id="KFB47605.1"/>
    </source>
</evidence>
<reference evidence="2" key="2">
    <citation type="submission" date="2020-05" db="UniProtKB">
        <authorList>
            <consortium name="EnsemblMetazoa"/>
        </authorList>
    </citation>
    <scope>IDENTIFICATION</scope>
</reference>
<keyword evidence="1" id="KW-0255">Endonuclease</keyword>
<dbReference type="EMBL" id="ATLV01022366">
    <property type="status" value="NOT_ANNOTATED_CDS"/>
    <property type="molecule type" value="Genomic_DNA"/>
</dbReference>
<dbReference type="EnsemblMetazoa" id="ASIC015575-RA">
    <property type="protein sequence ID" value="ASIC015575-PA"/>
    <property type="gene ID" value="ASIC015575"/>
</dbReference>
<name>A0A084WBL1_ANOSI</name>
<keyword evidence="3" id="KW-1185">Reference proteome</keyword>
<dbReference type="EMBL" id="KE525331">
    <property type="protein sequence ID" value="KFB47605.1"/>
    <property type="molecule type" value="Genomic_DNA"/>
</dbReference>
<dbReference type="GO" id="GO:0004519">
    <property type="term" value="F:endonuclease activity"/>
    <property type="evidence" value="ECO:0007669"/>
    <property type="project" value="UniProtKB-KW"/>
</dbReference>
<proteinExistence type="predicted"/>
<accession>A0A084WBL1</accession>
<dbReference type="Proteomes" id="UP000030765">
    <property type="component" value="Unassembled WGS sequence"/>
</dbReference>
<reference evidence="1 3" key="1">
    <citation type="journal article" date="2014" name="BMC Genomics">
        <title>Genome sequence of Anopheles sinensis provides insight into genetics basis of mosquito competence for malaria parasites.</title>
        <authorList>
            <person name="Zhou D."/>
            <person name="Zhang D."/>
            <person name="Ding G."/>
            <person name="Shi L."/>
            <person name="Hou Q."/>
            <person name="Ye Y."/>
            <person name="Xu Y."/>
            <person name="Zhou H."/>
            <person name="Xiong C."/>
            <person name="Li S."/>
            <person name="Yu J."/>
            <person name="Hong S."/>
            <person name="Yu X."/>
            <person name="Zou P."/>
            <person name="Chen C."/>
            <person name="Chang X."/>
            <person name="Wang W."/>
            <person name="Lv Y."/>
            <person name="Sun Y."/>
            <person name="Ma L."/>
            <person name="Shen B."/>
            <person name="Zhu C."/>
        </authorList>
    </citation>
    <scope>NUCLEOTIDE SEQUENCE [LARGE SCALE GENOMIC DNA]</scope>
</reference>
<gene>
    <name evidence="1" type="ORF">ZHAS_00015575</name>
</gene>
<keyword evidence="1" id="KW-0540">Nuclease</keyword>